<comment type="cofactor">
    <cofactor evidence="2">
        <name>Zn(2+)</name>
        <dbReference type="ChEBI" id="CHEBI:29105"/>
    </cofactor>
</comment>
<evidence type="ECO:0000313" key="3">
    <source>
        <dbReference type="EMBL" id="KKY36302.1"/>
    </source>
</evidence>
<dbReference type="PROSITE" id="PS51365">
    <property type="entry name" value="RENAL_DIPEPTIDASE_2"/>
    <property type="match status" value="1"/>
</dbReference>
<dbReference type="Gene3D" id="3.20.20.140">
    <property type="entry name" value="Metal-dependent hydrolases"/>
    <property type="match status" value="1"/>
</dbReference>
<keyword evidence="2" id="KW-0482">Metalloprotease</keyword>
<dbReference type="AlphaFoldDB" id="A0A0G2FPN8"/>
<dbReference type="InterPro" id="IPR032466">
    <property type="entry name" value="Metal_Hydrolase"/>
</dbReference>
<dbReference type="GO" id="GO:0046872">
    <property type="term" value="F:metal ion binding"/>
    <property type="evidence" value="ECO:0007669"/>
    <property type="project" value="UniProtKB-UniRule"/>
</dbReference>
<keyword evidence="1 2" id="KW-0224">Dipeptidase</keyword>
<keyword evidence="2" id="KW-0862">Zinc</keyword>
<reference evidence="3 4" key="1">
    <citation type="submission" date="2015-05" db="EMBL/GenBank/DDBJ databases">
        <title>Distinctive expansion of gene families associated with plant cell wall degradation and secondary metabolism in the genomes of grapevine trunk pathogens.</title>
        <authorList>
            <person name="Lawrence D.P."/>
            <person name="Travadon R."/>
            <person name="Rolshausen P.E."/>
            <person name="Baumgartner K."/>
        </authorList>
    </citation>
    <scope>NUCLEOTIDE SEQUENCE [LARGE SCALE GENOMIC DNA]</scope>
    <source>
        <strain evidence="3">DA912</strain>
    </source>
</reference>
<sequence>MLDDLQAALLPHKALTVEGRVKDILTSTPLIDGHNDLPILLRLLYNNHINNETFQEPFETGKTPGHVDLVRLREGLNGGAFWSVYWGCPEDMTDFSDEIYAPIVQATIHQIDLVTRLQQLYPAQFSQKVNSSTAVAAFERGQLISPLGVEGLHQIGNSAANLRRFYDLGVRYATLTHNCPNRYADSALWSNPSRKAPSYWGGVSEAGKDLIHEMNRIGMIVDLSHTSAETQRPDVLGGGKDGWEGSKAPVIYSHSSAYSICPHPRNVQDDVLQLVKERDSVVMVNFSPDFVSCVEGNNENGLPDFYPPNSTLAHVAKHVIYIGNLIGFDHVGLGSDFDGIPNTPEGLDDVSKFPDLVAELLRQGVSDKDAAKVVGGNILRVWKAIDEVALGLQAKGALPLEDDLPELKFESTSDFLGIF</sequence>
<keyword evidence="2" id="KW-0645">Protease</keyword>
<dbReference type="Pfam" id="PF01244">
    <property type="entry name" value="Peptidase_M19"/>
    <property type="match status" value="1"/>
</dbReference>
<comment type="caution">
    <text evidence="3">The sequence shown here is derived from an EMBL/GenBank/DDBJ whole genome shotgun (WGS) entry which is preliminary data.</text>
</comment>
<comment type="similarity">
    <text evidence="2">Belongs to the metallo-dependent hydrolases superfamily. Peptidase M19 family.</text>
</comment>
<comment type="catalytic activity">
    <reaction evidence="2">
        <text>an L-aminoacyl-L-amino acid + H2O = 2 an L-alpha-amino acid</text>
        <dbReference type="Rhea" id="RHEA:48940"/>
        <dbReference type="ChEBI" id="CHEBI:15377"/>
        <dbReference type="ChEBI" id="CHEBI:59869"/>
        <dbReference type="ChEBI" id="CHEBI:77460"/>
        <dbReference type="EC" id="3.4.13.19"/>
    </reaction>
</comment>
<proteinExistence type="inferred from homology"/>
<keyword evidence="4" id="KW-1185">Reference proteome</keyword>
<reference evidence="3 4" key="2">
    <citation type="submission" date="2015-05" db="EMBL/GenBank/DDBJ databases">
        <authorList>
            <person name="Morales-Cruz A."/>
            <person name="Amrine K.C."/>
            <person name="Cantu D."/>
        </authorList>
    </citation>
    <scope>NUCLEOTIDE SEQUENCE [LARGE SCALE GENOMIC DNA]</scope>
    <source>
        <strain evidence="3">DA912</strain>
    </source>
</reference>
<dbReference type="Proteomes" id="UP000034680">
    <property type="component" value="Unassembled WGS sequence"/>
</dbReference>
<dbReference type="GO" id="GO:0070573">
    <property type="term" value="F:metallodipeptidase activity"/>
    <property type="evidence" value="ECO:0007669"/>
    <property type="project" value="InterPro"/>
</dbReference>
<accession>A0A0G2FPN8</accession>
<dbReference type="PANTHER" id="PTHR10443">
    <property type="entry name" value="MICROSOMAL DIPEPTIDASE"/>
    <property type="match status" value="1"/>
</dbReference>
<dbReference type="CDD" id="cd01301">
    <property type="entry name" value="rDP_like"/>
    <property type="match status" value="1"/>
</dbReference>
<dbReference type="PANTHER" id="PTHR10443:SF12">
    <property type="entry name" value="DIPEPTIDASE"/>
    <property type="match status" value="1"/>
</dbReference>
<dbReference type="InterPro" id="IPR008257">
    <property type="entry name" value="Pept_M19"/>
</dbReference>
<evidence type="ECO:0000256" key="1">
    <source>
        <dbReference type="ARBA" id="ARBA00022997"/>
    </source>
</evidence>
<gene>
    <name evidence="3" type="ORF">UCDDA912_g03746</name>
</gene>
<dbReference type="STRING" id="1214573.A0A0G2FPN8"/>
<organism evidence="3 4">
    <name type="scientific">Diaporthe ampelina</name>
    <dbReference type="NCBI Taxonomy" id="1214573"/>
    <lineage>
        <taxon>Eukaryota</taxon>
        <taxon>Fungi</taxon>
        <taxon>Dikarya</taxon>
        <taxon>Ascomycota</taxon>
        <taxon>Pezizomycotina</taxon>
        <taxon>Sordariomycetes</taxon>
        <taxon>Sordariomycetidae</taxon>
        <taxon>Diaporthales</taxon>
        <taxon>Diaporthaceae</taxon>
        <taxon>Diaporthe</taxon>
    </lineage>
</organism>
<evidence type="ECO:0000256" key="2">
    <source>
        <dbReference type="RuleBase" id="RU341113"/>
    </source>
</evidence>
<dbReference type="OrthoDB" id="445695at2759"/>
<dbReference type="EMBL" id="LCUC01000133">
    <property type="protein sequence ID" value="KKY36302.1"/>
    <property type="molecule type" value="Genomic_DNA"/>
</dbReference>
<name>A0A0G2FPN8_9PEZI</name>
<protein>
    <recommendedName>
        <fullName evidence="2">Dipeptidase</fullName>
        <ecNumber evidence="2">3.4.13.19</ecNumber>
    </recommendedName>
</protein>
<keyword evidence="2" id="KW-0479">Metal-binding</keyword>
<evidence type="ECO:0000313" key="4">
    <source>
        <dbReference type="Proteomes" id="UP000034680"/>
    </source>
</evidence>
<dbReference type="EC" id="3.4.13.19" evidence="2"/>
<dbReference type="SUPFAM" id="SSF51556">
    <property type="entry name" value="Metallo-dependent hydrolases"/>
    <property type="match status" value="1"/>
</dbReference>
<dbReference type="GO" id="GO:0006508">
    <property type="term" value="P:proteolysis"/>
    <property type="evidence" value="ECO:0007669"/>
    <property type="project" value="UniProtKB-KW"/>
</dbReference>
<keyword evidence="2" id="KW-0378">Hydrolase</keyword>